<evidence type="ECO:0000313" key="2">
    <source>
        <dbReference type="EMBL" id="CEL93601.1"/>
    </source>
</evidence>
<dbReference type="Proteomes" id="UP000041254">
    <property type="component" value="Unassembled WGS sequence"/>
</dbReference>
<evidence type="ECO:0000313" key="3">
    <source>
        <dbReference type="Proteomes" id="UP000041254"/>
    </source>
</evidence>
<gene>
    <name evidence="2" type="ORF">Vbra_11309</name>
</gene>
<accession>A0A0G4ECE0</accession>
<keyword evidence="1" id="KW-0472">Membrane</keyword>
<dbReference type="EMBL" id="CDMY01000179">
    <property type="protein sequence ID" value="CEL93601.1"/>
    <property type="molecule type" value="Genomic_DNA"/>
</dbReference>
<dbReference type="AlphaFoldDB" id="A0A0G4ECE0"/>
<organism evidence="2 3">
    <name type="scientific">Vitrella brassicaformis (strain CCMP3155)</name>
    <dbReference type="NCBI Taxonomy" id="1169540"/>
    <lineage>
        <taxon>Eukaryota</taxon>
        <taxon>Sar</taxon>
        <taxon>Alveolata</taxon>
        <taxon>Colpodellida</taxon>
        <taxon>Vitrellaceae</taxon>
        <taxon>Vitrella</taxon>
    </lineage>
</organism>
<name>A0A0G4ECE0_VITBC</name>
<feature type="transmembrane region" description="Helical" evidence="1">
    <location>
        <begin position="29"/>
        <end position="52"/>
    </location>
</feature>
<dbReference type="InParanoid" id="A0A0G4ECE0"/>
<proteinExistence type="predicted"/>
<dbReference type="VEuPathDB" id="CryptoDB:Vbra_11309"/>
<keyword evidence="3" id="KW-1185">Reference proteome</keyword>
<evidence type="ECO:0000256" key="1">
    <source>
        <dbReference type="SAM" id="Phobius"/>
    </source>
</evidence>
<sequence>MVSLPHPALGFKKDEHAKHWKNSETNTCLGAFFVALFGSFVTGTTNSLYVFCHRAAKALKDHLFTTGELWYI</sequence>
<protein>
    <submittedName>
        <fullName evidence="2">Uncharacterized protein</fullName>
    </submittedName>
</protein>
<keyword evidence="1" id="KW-1133">Transmembrane helix</keyword>
<keyword evidence="1" id="KW-0812">Transmembrane</keyword>
<reference evidence="2 3" key="1">
    <citation type="submission" date="2014-11" db="EMBL/GenBank/DDBJ databases">
        <authorList>
            <person name="Zhu J."/>
            <person name="Qi W."/>
            <person name="Song R."/>
        </authorList>
    </citation>
    <scope>NUCLEOTIDE SEQUENCE [LARGE SCALE GENOMIC DNA]</scope>
</reference>